<accession>A0A1B6H8A1</accession>
<evidence type="ECO:0000256" key="1">
    <source>
        <dbReference type="SAM" id="SignalP"/>
    </source>
</evidence>
<keyword evidence="1" id="KW-0732">Signal</keyword>
<feature type="chain" id="PRO_5008584255" description="Secreted protein" evidence="1">
    <location>
        <begin position="22"/>
        <end position="136"/>
    </location>
</feature>
<dbReference type="EMBL" id="GECU01036807">
    <property type="protein sequence ID" value="JAS70899.1"/>
    <property type="molecule type" value="Transcribed_RNA"/>
</dbReference>
<protein>
    <recommendedName>
        <fullName evidence="3">Secreted protein</fullName>
    </recommendedName>
</protein>
<reference evidence="2" key="1">
    <citation type="submission" date="2015-11" db="EMBL/GenBank/DDBJ databases">
        <title>De novo transcriptome assembly of four potential Pierce s Disease insect vectors from Arizona vineyards.</title>
        <authorList>
            <person name="Tassone E.E."/>
        </authorList>
    </citation>
    <scope>NUCLEOTIDE SEQUENCE</scope>
</reference>
<gene>
    <name evidence="2" type="ORF">g.9460</name>
</gene>
<evidence type="ECO:0000313" key="2">
    <source>
        <dbReference type="EMBL" id="JAS70899.1"/>
    </source>
</evidence>
<evidence type="ECO:0008006" key="3">
    <source>
        <dbReference type="Google" id="ProtNLM"/>
    </source>
</evidence>
<proteinExistence type="predicted"/>
<name>A0A1B6H8A1_9HEMI</name>
<dbReference type="AlphaFoldDB" id="A0A1B6H8A1"/>
<sequence>MLLRVVLCVLLSVALVPACQSASFSEENEDDTDAIDASKCSEEYENCGVIYSTVNVTDSMIVNATTGEQYDDVVQKKIKVRGFCCSGLICKHEGYDEEPLEPGVTYFCSDPENDINRERMFEKWKKSLEMPRDYSY</sequence>
<feature type="signal peptide" evidence="1">
    <location>
        <begin position="1"/>
        <end position="21"/>
    </location>
</feature>
<organism evidence="2">
    <name type="scientific">Homalodisca liturata</name>
    <dbReference type="NCBI Taxonomy" id="320908"/>
    <lineage>
        <taxon>Eukaryota</taxon>
        <taxon>Metazoa</taxon>
        <taxon>Ecdysozoa</taxon>
        <taxon>Arthropoda</taxon>
        <taxon>Hexapoda</taxon>
        <taxon>Insecta</taxon>
        <taxon>Pterygota</taxon>
        <taxon>Neoptera</taxon>
        <taxon>Paraneoptera</taxon>
        <taxon>Hemiptera</taxon>
        <taxon>Auchenorrhyncha</taxon>
        <taxon>Membracoidea</taxon>
        <taxon>Cicadellidae</taxon>
        <taxon>Cicadellinae</taxon>
        <taxon>Proconiini</taxon>
        <taxon>Homalodisca</taxon>
    </lineage>
</organism>